<protein>
    <submittedName>
        <fullName evidence="8">RDD family protein</fullName>
    </submittedName>
</protein>
<gene>
    <name evidence="8" type="ORF">D6201_05955</name>
</gene>
<sequence length="157" mass="16744">MNYAGFWIRVAAYLIDGILLLILQVLIGSIFGFSMGAMTGLDPIAAEAMAASGGGIFTLVMTLIGVVYFVVLESSNWQATLGKKAVGIVVTDTNGQRISWLRALGRYFAKILSALILLIGFIMVAFTDKKQGLHDLICSTLVVKGQPGTHGTEGVFD</sequence>
<keyword evidence="3 6" id="KW-0812">Transmembrane</keyword>
<dbReference type="Pfam" id="PF06271">
    <property type="entry name" value="RDD"/>
    <property type="match status" value="1"/>
</dbReference>
<keyword evidence="4 6" id="KW-1133">Transmembrane helix</keyword>
<dbReference type="Proteomes" id="UP000285232">
    <property type="component" value="Unassembled WGS sequence"/>
</dbReference>
<evidence type="ECO:0000313" key="9">
    <source>
        <dbReference type="Proteomes" id="UP000285232"/>
    </source>
</evidence>
<feature type="transmembrane region" description="Helical" evidence="6">
    <location>
        <begin position="107"/>
        <end position="126"/>
    </location>
</feature>
<feature type="domain" description="RDD" evidence="7">
    <location>
        <begin position="3"/>
        <end position="138"/>
    </location>
</feature>
<evidence type="ECO:0000256" key="2">
    <source>
        <dbReference type="ARBA" id="ARBA00022475"/>
    </source>
</evidence>
<dbReference type="GO" id="GO:0005886">
    <property type="term" value="C:plasma membrane"/>
    <property type="evidence" value="ECO:0007669"/>
    <property type="project" value="UniProtKB-SubCell"/>
</dbReference>
<dbReference type="AlphaFoldDB" id="A0A419RT56"/>
<dbReference type="InterPro" id="IPR051791">
    <property type="entry name" value="Pra-immunoreactive"/>
</dbReference>
<organism evidence="8 9">
    <name type="scientific">Aurantiacibacter aquimixticola</name>
    <dbReference type="NCBI Taxonomy" id="1958945"/>
    <lineage>
        <taxon>Bacteria</taxon>
        <taxon>Pseudomonadati</taxon>
        <taxon>Pseudomonadota</taxon>
        <taxon>Alphaproteobacteria</taxon>
        <taxon>Sphingomonadales</taxon>
        <taxon>Erythrobacteraceae</taxon>
        <taxon>Aurantiacibacter</taxon>
    </lineage>
</organism>
<feature type="transmembrane region" description="Helical" evidence="6">
    <location>
        <begin position="45"/>
        <end position="71"/>
    </location>
</feature>
<keyword evidence="5 6" id="KW-0472">Membrane</keyword>
<evidence type="ECO:0000256" key="6">
    <source>
        <dbReference type="SAM" id="Phobius"/>
    </source>
</evidence>
<evidence type="ECO:0000256" key="3">
    <source>
        <dbReference type="ARBA" id="ARBA00022692"/>
    </source>
</evidence>
<evidence type="ECO:0000259" key="7">
    <source>
        <dbReference type="Pfam" id="PF06271"/>
    </source>
</evidence>
<dbReference type="PANTHER" id="PTHR36115">
    <property type="entry name" value="PROLINE-RICH ANTIGEN HOMOLOG-RELATED"/>
    <property type="match status" value="1"/>
</dbReference>
<feature type="transmembrane region" description="Helical" evidence="6">
    <location>
        <begin position="6"/>
        <end position="33"/>
    </location>
</feature>
<dbReference type="PANTHER" id="PTHR36115:SF9">
    <property type="entry name" value="LMO1584 PROTEIN"/>
    <property type="match status" value="1"/>
</dbReference>
<keyword evidence="2" id="KW-1003">Cell membrane</keyword>
<evidence type="ECO:0000313" key="8">
    <source>
        <dbReference type="EMBL" id="RJY08967.1"/>
    </source>
</evidence>
<evidence type="ECO:0000256" key="5">
    <source>
        <dbReference type="ARBA" id="ARBA00023136"/>
    </source>
</evidence>
<dbReference type="OrthoDB" id="9793824at2"/>
<evidence type="ECO:0000256" key="4">
    <source>
        <dbReference type="ARBA" id="ARBA00022989"/>
    </source>
</evidence>
<name>A0A419RT56_9SPHN</name>
<dbReference type="EMBL" id="RAHX01000001">
    <property type="protein sequence ID" value="RJY08967.1"/>
    <property type="molecule type" value="Genomic_DNA"/>
</dbReference>
<comment type="caution">
    <text evidence="8">The sequence shown here is derived from an EMBL/GenBank/DDBJ whole genome shotgun (WGS) entry which is preliminary data.</text>
</comment>
<proteinExistence type="predicted"/>
<evidence type="ECO:0000256" key="1">
    <source>
        <dbReference type="ARBA" id="ARBA00004651"/>
    </source>
</evidence>
<keyword evidence="9" id="KW-1185">Reference proteome</keyword>
<dbReference type="RefSeq" id="WP_120047978.1">
    <property type="nucleotide sequence ID" value="NZ_RAHX01000001.1"/>
</dbReference>
<comment type="subcellular location">
    <subcellularLocation>
        <location evidence="1">Cell membrane</location>
        <topology evidence="1">Multi-pass membrane protein</topology>
    </subcellularLocation>
</comment>
<accession>A0A419RT56</accession>
<reference evidence="8 9" key="1">
    <citation type="journal article" date="2017" name="Int. J. Syst. Evol. Microbiol.">
        <title>Erythrobacter aquimixticola sp. nov., isolated from the junction between the ocean and a freshwater spring.</title>
        <authorList>
            <person name="Park S."/>
            <person name="Jung Y.T."/>
            <person name="Choi S.J."/>
            <person name="Yoon J.H."/>
        </authorList>
    </citation>
    <scope>NUCLEOTIDE SEQUENCE [LARGE SCALE GENOMIC DNA]</scope>
    <source>
        <strain evidence="8 9">JSSK-14</strain>
    </source>
</reference>
<dbReference type="InterPro" id="IPR010432">
    <property type="entry name" value="RDD"/>
</dbReference>